<proteinExistence type="predicted"/>
<gene>
    <name evidence="1" type="ORF">LCGC14_0921400</name>
</gene>
<comment type="caution">
    <text evidence="1">The sequence shown here is derived from an EMBL/GenBank/DDBJ whole genome shotgun (WGS) entry which is preliminary data.</text>
</comment>
<accession>A0A0F9NQR4</accession>
<dbReference type="EMBL" id="LAZR01003114">
    <property type="protein sequence ID" value="KKN21835.1"/>
    <property type="molecule type" value="Genomic_DNA"/>
</dbReference>
<sequence>MFIGYDPWEEQYFEDVESPDDLIVCCSDPDAWKHYPKYNWIYNKIKLCETQKIIACPHGIIPLNFPIFSKPITNLYGMSTGAKKLFDWDCRDYIPGHFWMPVLRGEHLSTDFAVANGTQKWSHTMKCYKDKKGKVKYWETSNNEHEAVIEKLSLWIHNNLEEFSGTVNLETIGNKIIDCHLRMSPQFVDLYGEDWLKSVVRLYEYESWDYPTKKHIGYSMPLWTTQDGLYDVNHVELDALKENEKISSIQITFDERYCVSEESSDNENYRLAVVNGTDLKEIEKTVEKLKEIISI</sequence>
<protein>
    <submittedName>
        <fullName evidence="1">Uncharacterized protein</fullName>
    </submittedName>
</protein>
<evidence type="ECO:0000313" key="1">
    <source>
        <dbReference type="EMBL" id="KKN21835.1"/>
    </source>
</evidence>
<reference evidence="1" key="1">
    <citation type="journal article" date="2015" name="Nature">
        <title>Complex archaea that bridge the gap between prokaryotes and eukaryotes.</title>
        <authorList>
            <person name="Spang A."/>
            <person name="Saw J.H."/>
            <person name="Jorgensen S.L."/>
            <person name="Zaremba-Niedzwiedzka K."/>
            <person name="Martijn J."/>
            <person name="Lind A.E."/>
            <person name="van Eijk R."/>
            <person name="Schleper C."/>
            <person name="Guy L."/>
            <person name="Ettema T.J."/>
        </authorList>
    </citation>
    <scope>NUCLEOTIDE SEQUENCE</scope>
</reference>
<organism evidence="1">
    <name type="scientific">marine sediment metagenome</name>
    <dbReference type="NCBI Taxonomy" id="412755"/>
    <lineage>
        <taxon>unclassified sequences</taxon>
        <taxon>metagenomes</taxon>
        <taxon>ecological metagenomes</taxon>
    </lineage>
</organism>
<name>A0A0F9NQR4_9ZZZZ</name>
<dbReference type="AlphaFoldDB" id="A0A0F9NQR4"/>